<dbReference type="SMART" id="SM00850">
    <property type="entry name" value="LytTR"/>
    <property type="match status" value="1"/>
</dbReference>
<dbReference type="PROSITE" id="PS50930">
    <property type="entry name" value="HTH_LYTTR"/>
    <property type="match status" value="1"/>
</dbReference>
<dbReference type="EMBL" id="JANCNS010000002">
    <property type="protein sequence ID" value="MCP9200027.1"/>
    <property type="molecule type" value="Genomic_DNA"/>
</dbReference>
<name>A0A9X2I5Z3_9FLAO</name>
<dbReference type="GO" id="GO:0003677">
    <property type="term" value="F:DNA binding"/>
    <property type="evidence" value="ECO:0007669"/>
    <property type="project" value="InterPro"/>
</dbReference>
<reference evidence="2" key="1">
    <citation type="submission" date="2022-07" db="EMBL/GenBank/DDBJ databases">
        <title>Gramela sediminis sp. nov., isolated from deep-sea sediment of the Indian Ocean.</title>
        <authorList>
            <person name="Shi H."/>
        </authorList>
    </citation>
    <scope>NUCLEOTIDE SEQUENCE</scope>
    <source>
        <strain evidence="2">GC03-9</strain>
    </source>
</reference>
<dbReference type="GO" id="GO:0000156">
    <property type="term" value="F:phosphorelay response regulator activity"/>
    <property type="evidence" value="ECO:0007669"/>
    <property type="project" value="InterPro"/>
</dbReference>
<keyword evidence="3" id="KW-1185">Reference proteome</keyword>
<dbReference type="AlphaFoldDB" id="A0A9X2I5Z3"/>
<dbReference type="Gene3D" id="2.40.50.1020">
    <property type="entry name" value="LytTr DNA-binding domain"/>
    <property type="match status" value="1"/>
</dbReference>
<dbReference type="Proteomes" id="UP001155280">
    <property type="component" value="Unassembled WGS sequence"/>
</dbReference>
<proteinExistence type="predicted"/>
<dbReference type="SUPFAM" id="SSF52172">
    <property type="entry name" value="CheY-like"/>
    <property type="match status" value="1"/>
</dbReference>
<dbReference type="RefSeq" id="WP_241551838.1">
    <property type="nucleotide sequence ID" value="NZ_JANCNS010000002.1"/>
</dbReference>
<dbReference type="PANTHER" id="PTHR37299:SF1">
    <property type="entry name" value="STAGE 0 SPORULATION PROTEIN A HOMOLOG"/>
    <property type="match status" value="1"/>
</dbReference>
<evidence type="ECO:0000313" key="3">
    <source>
        <dbReference type="Proteomes" id="UP001155280"/>
    </source>
</evidence>
<dbReference type="InterPro" id="IPR007492">
    <property type="entry name" value="LytTR_DNA-bd_dom"/>
</dbReference>
<dbReference type="Gene3D" id="3.40.50.2300">
    <property type="match status" value="1"/>
</dbReference>
<protein>
    <submittedName>
        <fullName evidence="2">Response regulator transcription factor</fullName>
    </submittedName>
</protein>
<gene>
    <name evidence="2" type="ORF">MKO06_08920</name>
</gene>
<evidence type="ECO:0000259" key="1">
    <source>
        <dbReference type="PROSITE" id="PS50930"/>
    </source>
</evidence>
<organism evidence="2 3">
    <name type="scientific">Christiangramia oceanisediminis</name>
    <dbReference type="NCBI Taxonomy" id="2920386"/>
    <lineage>
        <taxon>Bacteria</taxon>
        <taxon>Pseudomonadati</taxon>
        <taxon>Bacteroidota</taxon>
        <taxon>Flavobacteriia</taxon>
        <taxon>Flavobacteriales</taxon>
        <taxon>Flavobacteriaceae</taxon>
        <taxon>Christiangramia</taxon>
    </lineage>
</organism>
<sequence length="227" mass="26660">MQRDTRIVIVENNLCRAAKLSLQLDQLGYQITGIFSRAKEALSFIKQEAPDLVLLEDRLSGTLNGFESNSKNSAFPVLRFKEEQPAEKLLKKLSQLNFQKRLKKTFKQIKPAQLAPPRAEHFILKDRIFIRDRDKMLRISLMDIQYVEADRNYCRLHTRTRKYLLVTTLKEVDEKLLNSNFLRIHRSFLVNLNHIDEIGKNYVIINSKYIPLSKAVRNELLEHLRVL</sequence>
<comment type="caution">
    <text evidence="2">The sequence shown here is derived from an EMBL/GenBank/DDBJ whole genome shotgun (WGS) entry which is preliminary data.</text>
</comment>
<dbReference type="InterPro" id="IPR046947">
    <property type="entry name" value="LytR-like"/>
</dbReference>
<evidence type="ECO:0000313" key="2">
    <source>
        <dbReference type="EMBL" id="MCP9200027.1"/>
    </source>
</evidence>
<dbReference type="InterPro" id="IPR011006">
    <property type="entry name" value="CheY-like_superfamily"/>
</dbReference>
<feature type="domain" description="HTH LytTR-type" evidence="1">
    <location>
        <begin position="128"/>
        <end position="226"/>
    </location>
</feature>
<dbReference type="PANTHER" id="PTHR37299">
    <property type="entry name" value="TRANSCRIPTIONAL REGULATOR-RELATED"/>
    <property type="match status" value="1"/>
</dbReference>
<accession>A0A9X2I5Z3</accession>
<dbReference type="Pfam" id="PF04397">
    <property type="entry name" value="LytTR"/>
    <property type="match status" value="1"/>
</dbReference>